<evidence type="ECO:0000313" key="5">
    <source>
        <dbReference type="Proteomes" id="UP001234798"/>
    </source>
</evidence>
<keyword evidence="5" id="KW-1185">Reference proteome</keyword>
<dbReference type="Gene3D" id="2.60.40.1090">
    <property type="entry name" value="Fimbrial-type adhesion domain"/>
    <property type="match status" value="1"/>
</dbReference>
<feature type="chain" id="PRO_5047549547" evidence="2">
    <location>
        <begin position="22"/>
        <end position="177"/>
    </location>
</feature>
<dbReference type="PANTHER" id="PTHR33420:SF3">
    <property type="entry name" value="FIMBRIAL SUBUNIT ELFA"/>
    <property type="match status" value="1"/>
</dbReference>
<dbReference type="SUPFAM" id="SSF49401">
    <property type="entry name" value="Bacterial adhesins"/>
    <property type="match status" value="1"/>
</dbReference>
<dbReference type="EMBL" id="CP132976">
    <property type="protein sequence ID" value="WMD20810.1"/>
    <property type="molecule type" value="Genomic_DNA"/>
</dbReference>
<dbReference type="InterPro" id="IPR050263">
    <property type="entry name" value="Bact_Fimbrial_Adh_Pro"/>
</dbReference>
<name>A0ABY9M1H8_9BURK</name>
<reference evidence="4 5" key="1">
    <citation type="submission" date="2023-08" db="EMBL/GenBank/DDBJ databases">
        <title>Achromobacter seleniivolatilans sp. nov., isolated from seleniferous soil.</title>
        <authorList>
            <person name="Zhang S."/>
            <person name="Li K."/>
            <person name="Peng J."/>
            <person name="Zhao Q."/>
            <person name="Wang H."/>
            <person name="Guo Y."/>
        </authorList>
    </citation>
    <scope>NUCLEOTIDE SEQUENCE [LARGE SCALE GENOMIC DNA]</scope>
    <source>
        <strain evidence="4 5">R39</strain>
    </source>
</reference>
<evidence type="ECO:0000256" key="2">
    <source>
        <dbReference type="SAM" id="SignalP"/>
    </source>
</evidence>
<dbReference type="RefSeq" id="WP_306944264.1">
    <property type="nucleotide sequence ID" value="NZ_CP132976.1"/>
</dbReference>
<dbReference type="InterPro" id="IPR000259">
    <property type="entry name" value="Adhesion_dom_fimbrial"/>
</dbReference>
<dbReference type="Proteomes" id="UP001234798">
    <property type="component" value="Chromosome"/>
</dbReference>
<dbReference type="PANTHER" id="PTHR33420">
    <property type="entry name" value="FIMBRIAL SUBUNIT ELFA-RELATED"/>
    <property type="match status" value="1"/>
</dbReference>
<protein>
    <submittedName>
        <fullName evidence="4">Fimbrial protein</fullName>
    </submittedName>
</protein>
<keyword evidence="1 2" id="KW-0732">Signal</keyword>
<evidence type="ECO:0000259" key="3">
    <source>
        <dbReference type="Pfam" id="PF00419"/>
    </source>
</evidence>
<gene>
    <name evidence="4" type="ORF">RAS12_00100</name>
</gene>
<feature type="domain" description="Fimbrial-type adhesion" evidence="3">
    <location>
        <begin position="26"/>
        <end position="176"/>
    </location>
</feature>
<accession>A0ABY9M1H8</accession>
<feature type="signal peptide" evidence="2">
    <location>
        <begin position="1"/>
        <end position="21"/>
    </location>
</feature>
<evidence type="ECO:0000313" key="4">
    <source>
        <dbReference type="EMBL" id="WMD20810.1"/>
    </source>
</evidence>
<proteinExistence type="predicted"/>
<organism evidence="4 5">
    <name type="scientific">Achromobacter seleniivolatilans</name>
    <dbReference type="NCBI Taxonomy" id="3047478"/>
    <lineage>
        <taxon>Bacteria</taxon>
        <taxon>Pseudomonadati</taxon>
        <taxon>Pseudomonadota</taxon>
        <taxon>Betaproteobacteria</taxon>
        <taxon>Burkholderiales</taxon>
        <taxon>Alcaligenaceae</taxon>
        <taxon>Achromobacter</taxon>
    </lineage>
</organism>
<dbReference type="Pfam" id="PF00419">
    <property type="entry name" value="Fimbrial"/>
    <property type="match status" value="1"/>
</dbReference>
<evidence type="ECO:0000256" key="1">
    <source>
        <dbReference type="ARBA" id="ARBA00022729"/>
    </source>
</evidence>
<dbReference type="InterPro" id="IPR036937">
    <property type="entry name" value="Adhesion_dom_fimbrial_sf"/>
</dbReference>
<sequence>MKKALSVALVAMGLISSSAFASDGQINITGLVTAVTCSINGGMYNKNVTLPSVSVTSMQSIGATAGDTAFTIPLSGCSPSTVNAALMHFESGSTIDTGTGSLKNQSAGGSNVQVQLLDGNTFNVLNLNGGNGAQGLTPVSIDMGSANVNLVARYLAALDLPTAGAVSTYVTFSMSYN</sequence>
<dbReference type="InterPro" id="IPR008966">
    <property type="entry name" value="Adhesion_dom_sf"/>
</dbReference>